<evidence type="ECO:0000256" key="8">
    <source>
        <dbReference type="ARBA" id="ARBA00047725"/>
    </source>
</evidence>
<dbReference type="HOGENOM" id="CLU_010119_6_1_7"/>
<feature type="domain" description="Fe2OG dioxygenase" evidence="12">
    <location>
        <begin position="192"/>
        <end position="294"/>
    </location>
</feature>
<comment type="similarity">
    <text evidence="10">Belongs to the iron/ascorbate-dependent oxidoreductase family.</text>
</comment>
<gene>
    <name evidence="13" type="ORF">ETSY2_22545</name>
</gene>
<dbReference type="Proteomes" id="UP000019140">
    <property type="component" value="Unassembled WGS sequence"/>
</dbReference>
<evidence type="ECO:0000256" key="2">
    <source>
        <dbReference type="ARBA" id="ARBA00012293"/>
    </source>
</evidence>
<dbReference type="GO" id="GO:0102276">
    <property type="term" value="F:2-oxoglutarate oxygenase/decarboxylase (ethylene-forming) activity"/>
    <property type="evidence" value="ECO:0007669"/>
    <property type="project" value="UniProtKB-EC"/>
</dbReference>
<dbReference type="InterPro" id="IPR050231">
    <property type="entry name" value="Iron_ascorbate_oxido_reductase"/>
</dbReference>
<evidence type="ECO:0000256" key="6">
    <source>
        <dbReference type="ARBA" id="ARBA00031011"/>
    </source>
</evidence>
<dbReference type="EMBL" id="AZHX01000940">
    <property type="protein sequence ID" value="ETX05506.1"/>
    <property type="molecule type" value="Genomic_DNA"/>
</dbReference>
<feature type="region of interest" description="Disordered" evidence="11">
    <location>
        <begin position="334"/>
        <end position="354"/>
    </location>
</feature>
<evidence type="ECO:0000313" key="14">
    <source>
        <dbReference type="Proteomes" id="UP000019140"/>
    </source>
</evidence>
<comment type="catalytic activity">
    <reaction evidence="8">
        <text>2-oxoglutarate + O2 + 2 H(+) = ethene + 3 CO2 + H2O</text>
        <dbReference type="Rhea" id="RHEA:31523"/>
        <dbReference type="ChEBI" id="CHEBI:15377"/>
        <dbReference type="ChEBI" id="CHEBI:15378"/>
        <dbReference type="ChEBI" id="CHEBI:15379"/>
        <dbReference type="ChEBI" id="CHEBI:16526"/>
        <dbReference type="ChEBI" id="CHEBI:16810"/>
        <dbReference type="ChEBI" id="CHEBI:18153"/>
        <dbReference type="EC" id="1.13.12.19"/>
    </reaction>
</comment>
<evidence type="ECO:0000256" key="11">
    <source>
        <dbReference type="SAM" id="MobiDB-lite"/>
    </source>
</evidence>
<evidence type="ECO:0000313" key="13">
    <source>
        <dbReference type="EMBL" id="ETX05506.1"/>
    </source>
</evidence>
<evidence type="ECO:0000256" key="5">
    <source>
        <dbReference type="ARBA" id="ARBA00022666"/>
    </source>
</evidence>
<dbReference type="EC" id="1.13.12.19" evidence="3"/>
<dbReference type="PROSITE" id="PS51471">
    <property type="entry name" value="FE2OG_OXY"/>
    <property type="match status" value="1"/>
</dbReference>
<evidence type="ECO:0000256" key="1">
    <source>
        <dbReference type="ARBA" id="ARBA00004767"/>
    </source>
</evidence>
<evidence type="ECO:0000256" key="10">
    <source>
        <dbReference type="RuleBase" id="RU003682"/>
    </source>
</evidence>
<dbReference type="InterPro" id="IPR044861">
    <property type="entry name" value="IPNS-like_FE2OG_OXY"/>
</dbReference>
<dbReference type="Pfam" id="PF03171">
    <property type="entry name" value="2OG-FeII_Oxy"/>
    <property type="match status" value="1"/>
</dbReference>
<evidence type="ECO:0000259" key="12">
    <source>
        <dbReference type="PROSITE" id="PS51471"/>
    </source>
</evidence>
<comment type="caution">
    <text evidence="13">The sequence shown here is derived from an EMBL/GenBank/DDBJ whole genome shotgun (WGS) entry which is preliminary data.</text>
</comment>
<comment type="catalytic activity">
    <reaction evidence="9">
        <text>L-arginine + 2-oxoglutarate + O2 = guanidine + L-glutamate 5-semialdehyde + succinate + CO2</text>
        <dbReference type="Rhea" id="RHEA:31535"/>
        <dbReference type="ChEBI" id="CHEBI:15379"/>
        <dbReference type="ChEBI" id="CHEBI:16526"/>
        <dbReference type="ChEBI" id="CHEBI:16810"/>
        <dbReference type="ChEBI" id="CHEBI:30031"/>
        <dbReference type="ChEBI" id="CHEBI:30087"/>
        <dbReference type="ChEBI" id="CHEBI:32682"/>
        <dbReference type="ChEBI" id="CHEBI:58066"/>
        <dbReference type="EC" id="1.14.20.7"/>
    </reaction>
</comment>
<name>W4M6F1_9BACT</name>
<evidence type="ECO:0000256" key="4">
    <source>
        <dbReference type="ARBA" id="ARBA00019045"/>
    </source>
</evidence>
<dbReference type="Pfam" id="PF14226">
    <property type="entry name" value="DIOX_N"/>
    <property type="match status" value="1"/>
</dbReference>
<keyword evidence="10" id="KW-0408">Iron</keyword>
<organism evidence="13 14">
    <name type="scientific">Candidatus Entotheonella gemina</name>
    <dbReference type="NCBI Taxonomy" id="1429439"/>
    <lineage>
        <taxon>Bacteria</taxon>
        <taxon>Pseudomonadati</taxon>
        <taxon>Nitrospinota/Tectimicrobiota group</taxon>
        <taxon>Candidatus Tectimicrobiota</taxon>
        <taxon>Candidatus Entotheonellia</taxon>
        <taxon>Candidatus Entotheonellales</taxon>
        <taxon>Candidatus Entotheonellaceae</taxon>
        <taxon>Candidatus Entotheonella</taxon>
    </lineage>
</organism>
<dbReference type="InterPro" id="IPR026992">
    <property type="entry name" value="DIOX_N"/>
</dbReference>
<dbReference type="SUPFAM" id="SSF51197">
    <property type="entry name" value="Clavaminate synthase-like"/>
    <property type="match status" value="1"/>
</dbReference>
<dbReference type="PRINTS" id="PR00682">
    <property type="entry name" value="IPNSYNTHASE"/>
</dbReference>
<dbReference type="InterPro" id="IPR027443">
    <property type="entry name" value="IPNS-like_sf"/>
</dbReference>
<evidence type="ECO:0000256" key="9">
    <source>
        <dbReference type="ARBA" id="ARBA00049359"/>
    </source>
</evidence>
<keyword evidence="10" id="KW-0479">Metal-binding</keyword>
<protein>
    <recommendedName>
        <fullName evidence="4">2-oxoglutarate-dependent ethylene/succinate-forming enzyme</fullName>
        <ecNumber evidence="3">1.13.12.19</ecNumber>
        <ecNumber evidence="2">1.14.20.7</ecNumber>
    </recommendedName>
    <alternativeName>
        <fullName evidence="6">2-oxoglutarate dioxygenase (ethylene-forming)</fullName>
    </alternativeName>
    <alternativeName>
        <fullName evidence="7">2-oxoglutarate/L-arginine monooxygenase/decarboxylase (succinate-forming)</fullName>
    </alternativeName>
</protein>
<dbReference type="GO" id="GO:0046872">
    <property type="term" value="F:metal ion binding"/>
    <property type="evidence" value="ECO:0007669"/>
    <property type="project" value="UniProtKB-KW"/>
</dbReference>
<dbReference type="InterPro" id="IPR005123">
    <property type="entry name" value="Oxoglu/Fe-dep_dioxygenase_dom"/>
</dbReference>
<reference evidence="13 14" key="1">
    <citation type="journal article" date="2014" name="Nature">
        <title>An environmental bacterial taxon with a large and distinct metabolic repertoire.</title>
        <authorList>
            <person name="Wilson M.C."/>
            <person name="Mori T."/>
            <person name="Ruckert C."/>
            <person name="Uria A.R."/>
            <person name="Helf M.J."/>
            <person name="Takada K."/>
            <person name="Gernert C."/>
            <person name="Steffens U.A."/>
            <person name="Heycke N."/>
            <person name="Schmitt S."/>
            <person name="Rinke C."/>
            <person name="Helfrich E.J."/>
            <person name="Brachmann A.O."/>
            <person name="Gurgui C."/>
            <person name="Wakimoto T."/>
            <person name="Kracht M."/>
            <person name="Crusemann M."/>
            <person name="Hentschel U."/>
            <person name="Abe I."/>
            <person name="Matsunaga S."/>
            <person name="Kalinowski J."/>
            <person name="Takeyama H."/>
            <person name="Piel J."/>
        </authorList>
    </citation>
    <scope>NUCLEOTIDE SEQUENCE [LARGE SCALE GENOMIC DNA]</scope>
    <source>
        <strain evidence="14">TSY2</strain>
    </source>
</reference>
<keyword evidence="10" id="KW-0560">Oxidoreductase</keyword>
<comment type="pathway">
    <text evidence="1">Alkene biosynthesis; ethylene biosynthesis via 2-oxoglutarate.</text>
</comment>
<evidence type="ECO:0000256" key="7">
    <source>
        <dbReference type="ARBA" id="ARBA00031282"/>
    </source>
</evidence>
<sequence length="354" mass="40087">MNAVKTAPAHPATTDCPIPVLDAAAFLNGEPGALEPLSLALRDAMENIGFYYLRGHDVPQSLIDDVFAACARFHAQPLEAKMALRANEHNVGYMPVNGYVSKSSRVEKATRPNLVEAFFVKRDLPLDHPDVLAKIRYRCTNQWPAPEALPGFRETIVAYCEAMERLCLRMTPVYAAALELEPDYFDEAFREPQYSLRMSHYPPAESGDGDQYSVAPHSDSSFLTMLAQSELPGLSIRFPSGEWVDAPVMHGAFLVNSGDMLRRWTNHRFRSTPHRVINRNANRDRYAIPFFFDATYNYVMDCLPTCQGPDNPPRYEPTTYSDYMRWFARQYDHVRDQDAREPEDPGVPQTQGGE</sequence>
<keyword evidence="14" id="KW-1185">Reference proteome</keyword>
<dbReference type="AlphaFoldDB" id="W4M6F1"/>
<dbReference type="EC" id="1.14.20.7" evidence="2"/>
<feature type="compositionally biased region" description="Basic and acidic residues" evidence="11">
    <location>
        <begin position="334"/>
        <end position="343"/>
    </location>
</feature>
<keyword evidence="5" id="KW-0266">Ethylene biosynthesis</keyword>
<accession>W4M6F1</accession>
<dbReference type="GO" id="GO:0009693">
    <property type="term" value="P:ethylene biosynthetic process"/>
    <property type="evidence" value="ECO:0007669"/>
    <property type="project" value="UniProtKB-KW"/>
</dbReference>
<dbReference type="PANTHER" id="PTHR47990">
    <property type="entry name" value="2-OXOGLUTARATE (2OG) AND FE(II)-DEPENDENT OXYGENASE SUPERFAMILY PROTEIN-RELATED"/>
    <property type="match status" value="1"/>
</dbReference>
<proteinExistence type="inferred from homology"/>
<dbReference type="Gene3D" id="2.60.120.330">
    <property type="entry name" value="B-lactam Antibiotic, Isopenicillin N Synthase, Chain"/>
    <property type="match status" value="1"/>
</dbReference>
<evidence type="ECO:0000256" key="3">
    <source>
        <dbReference type="ARBA" id="ARBA00012531"/>
    </source>
</evidence>